<evidence type="ECO:0000313" key="3">
    <source>
        <dbReference type="Proteomes" id="UP001516023"/>
    </source>
</evidence>
<protein>
    <submittedName>
        <fullName evidence="2">Uncharacterized protein</fullName>
    </submittedName>
</protein>
<reference evidence="2 3" key="1">
    <citation type="journal article" date="2020" name="G3 (Bethesda)">
        <title>Improved Reference Genome for Cyclotella cryptica CCMP332, a Model for Cell Wall Morphogenesis, Salinity Adaptation, and Lipid Production in Diatoms (Bacillariophyta).</title>
        <authorList>
            <person name="Roberts W.R."/>
            <person name="Downey K.M."/>
            <person name="Ruck E.C."/>
            <person name="Traller J.C."/>
            <person name="Alverson A.J."/>
        </authorList>
    </citation>
    <scope>NUCLEOTIDE SEQUENCE [LARGE SCALE GENOMIC DNA]</scope>
    <source>
        <strain evidence="2 3">CCMP332</strain>
    </source>
</reference>
<sequence length="161" mass="18872">MARTAKQWNDAKYMKKLLMGKEDTNWRTEYSPNNHFMYWVDKWSKEARKAQWKELRERREWGGEQSAQDNPDDKEMQEEVERLQHDMKQAKECMAQELAKNWHPPTKNLQHISNGWNMPTSPTISWDPTICIGTSVALGKKGIIAENHFDLSHNAAMPLTS</sequence>
<dbReference type="AlphaFoldDB" id="A0ABD3QGP0"/>
<name>A0ABD3QGP0_9STRA</name>
<keyword evidence="3" id="KW-1185">Reference proteome</keyword>
<feature type="compositionally biased region" description="Basic and acidic residues" evidence="1">
    <location>
        <begin position="71"/>
        <end position="82"/>
    </location>
</feature>
<feature type="compositionally biased region" description="Basic and acidic residues" evidence="1">
    <location>
        <begin position="51"/>
        <end position="62"/>
    </location>
</feature>
<proteinExistence type="predicted"/>
<evidence type="ECO:0000256" key="1">
    <source>
        <dbReference type="SAM" id="MobiDB-lite"/>
    </source>
</evidence>
<feature type="region of interest" description="Disordered" evidence="1">
    <location>
        <begin position="51"/>
        <end position="82"/>
    </location>
</feature>
<dbReference type="EMBL" id="JABMIG020000040">
    <property type="protein sequence ID" value="KAL3799279.1"/>
    <property type="molecule type" value="Genomic_DNA"/>
</dbReference>
<organism evidence="2 3">
    <name type="scientific">Cyclotella cryptica</name>
    <dbReference type="NCBI Taxonomy" id="29204"/>
    <lineage>
        <taxon>Eukaryota</taxon>
        <taxon>Sar</taxon>
        <taxon>Stramenopiles</taxon>
        <taxon>Ochrophyta</taxon>
        <taxon>Bacillariophyta</taxon>
        <taxon>Coscinodiscophyceae</taxon>
        <taxon>Thalassiosirophycidae</taxon>
        <taxon>Stephanodiscales</taxon>
        <taxon>Stephanodiscaceae</taxon>
        <taxon>Cyclotella</taxon>
    </lineage>
</organism>
<accession>A0ABD3QGP0</accession>
<comment type="caution">
    <text evidence="2">The sequence shown here is derived from an EMBL/GenBank/DDBJ whole genome shotgun (WGS) entry which is preliminary data.</text>
</comment>
<evidence type="ECO:0000313" key="2">
    <source>
        <dbReference type="EMBL" id="KAL3799279.1"/>
    </source>
</evidence>
<dbReference type="Proteomes" id="UP001516023">
    <property type="component" value="Unassembled WGS sequence"/>
</dbReference>
<gene>
    <name evidence="2" type="ORF">HJC23_013004</name>
</gene>